<evidence type="ECO:0000313" key="2">
    <source>
        <dbReference type="EMBL" id="TWV43957.1"/>
    </source>
</evidence>
<sequence length="70" mass="7939">MAKNINQSRASFKYPFSRISKKASRFHSKHNALSIITLLLSKVSLSQPGYAGRDKNLTIFTKDTKKNKLL</sequence>
<evidence type="ECO:0000313" key="1">
    <source>
        <dbReference type="EMBL" id="KAA4996387.1"/>
    </source>
</evidence>
<dbReference type="Proteomes" id="UP000460666">
    <property type="component" value="Unassembled WGS sequence"/>
</dbReference>
<reference evidence="2 4" key="2">
    <citation type="submission" date="2019-07" db="EMBL/GenBank/DDBJ databases">
        <title>Genome sequencing of Bacteroides fragilis.</title>
        <authorList>
            <person name="Galasyn E.V."/>
            <person name="Ruoff K.L."/>
            <person name="Price C.E."/>
            <person name="Valls R.A."/>
            <person name="O'Toole G.A."/>
        </authorList>
    </citation>
    <scope>NUCLEOTIDE SEQUENCE [LARGE SCALE GENOMIC DNA]</scope>
    <source>
        <strain evidence="2 4">AD135F_1B</strain>
    </source>
</reference>
<reference evidence="3 5" key="3">
    <citation type="submission" date="2019-07" db="EMBL/GenBank/DDBJ databases">
        <title>Genome Sequencing of Bacteroides fragilis.</title>
        <authorList>
            <person name="Pinto K.M."/>
            <person name="Ruoff K.L."/>
            <person name="Price C.E."/>
            <person name="Valls R.A."/>
            <person name="O'Toole G.A."/>
        </authorList>
    </citation>
    <scope>NUCLEOTIDE SEQUENCE [LARGE SCALE GENOMIC DNA]</scope>
    <source>
        <strain evidence="3 5">AD135F_3B</strain>
    </source>
</reference>
<dbReference type="EMBL" id="VOHV01000001">
    <property type="protein sequence ID" value="TWV43957.1"/>
    <property type="molecule type" value="Genomic_DNA"/>
</dbReference>
<reference evidence="1 6" key="1">
    <citation type="journal article" date="2019" name="Nat. Med.">
        <title>A library of human gut bacterial isolates paired with longitudinal multiomics data enables mechanistic microbiome research.</title>
        <authorList>
            <person name="Poyet M."/>
            <person name="Groussin M."/>
            <person name="Gibbons S.M."/>
            <person name="Avila-Pacheco J."/>
            <person name="Jiang X."/>
            <person name="Kearney S.M."/>
            <person name="Perrotta A.R."/>
            <person name="Berdy B."/>
            <person name="Zhao S."/>
            <person name="Lieberman T.D."/>
            <person name="Swanson P.K."/>
            <person name="Smith M."/>
            <person name="Roesemann S."/>
            <person name="Alexander J.E."/>
            <person name="Rich S.A."/>
            <person name="Livny J."/>
            <person name="Vlamakis H."/>
            <person name="Clish C."/>
            <person name="Bullock K."/>
            <person name="Deik A."/>
            <person name="Scott J."/>
            <person name="Pierce K.A."/>
            <person name="Xavier R.J."/>
            <person name="Alm E.J."/>
        </authorList>
    </citation>
    <scope>NUCLEOTIDE SEQUENCE [LARGE SCALE GENOMIC DNA]</scope>
    <source>
        <strain evidence="1 6">BIOML-A46</strain>
    </source>
</reference>
<accession>A0A415A7T1</accession>
<evidence type="ECO:0000313" key="4">
    <source>
        <dbReference type="Proteomes" id="UP000315444"/>
    </source>
</evidence>
<evidence type="ECO:0000313" key="5">
    <source>
        <dbReference type="Proteomes" id="UP000319026"/>
    </source>
</evidence>
<evidence type="ECO:0000313" key="6">
    <source>
        <dbReference type="Proteomes" id="UP000460666"/>
    </source>
</evidence>
<dbReference type="AlphaFoldDB" id="A0A415A7T1"/>
<protein>
    <submittedName>
        <fullName evidence="3">Uncharacterized protein</fullName>
    </submittedName>
</protein>
<proteinExistence type="predicted"/>
<dbReference type="EMBL" id="VWCJ01000008">
    <property type="protein sequence ID" value="KAA4996387.1"/>
    <property type="molecule type" value="Genomic_DNA"/>
</dbReference>
<organism evidence="3 5">
    <name type="scientific">Bacteroides fragilis</name>
    <dbReference type="NCBI Taxonomy" id="817"/>
    <lineage>
        <taxon>Bacteria</taxon>
        <taxon>Pseudomonadati</taxon>
        <taxon>Bacteroidota</taxon>
        <taxon>Bacteroidia</taxon>
        <taxon>Bacteroidales</taxon>
        <taxon>Bacteroidaceae</taxon>
        <taxon>Bacteroides</taxon>
    </lineage>
</organism>
<comment type="caution">
    <text evidence="3">The sequence shown here is derived from an EMBL/GenBank/DDBJ whole genome shotgun (WGS) entry which is preliminary data.</text>
</comment>
<evidence type="ECO:0000313" key="3">
    <source>
        <dbReference type="EMBL" id="TWV52330.1"/>
    </source>
</evidence>
<gene>
    <name evidence="1" type="ORF">F2Z89_13155</name>
    <name evidence="3" type="ORF">FSA03_01655</name>
    <name evidence="2" type="ORF">FSA06_01655</name>
</gene>
<name>A0A415A7T1_BACFG</name>
<dbReference type="Proteomes" id="UP000315444">
    <property type="component" value="Unassembled WGS sequence"/>
</dbReference>
<dbReference type="EMBL" id="VOHT01000001">
    <property type="protein sequence ID" value="TWV52330.1"/>
    <property type="molecule type" value="Genomic_DNA"/>
</dbReference>
<dbReference type="Proteomes" id="UP000319026">
    <property type="component" value="Unassembled WGS sequence"/>
</dbReference>